<accession>A0A9W9ZVM2</accession>
<keyword evidence="3" id="KW-1185">Reference proteome</keyword>
<proteinExistence type="predicted"/>
<name>A0A9W9ZVM2_9CNID</name>
<organism evidence="2 3">
    <name type="scientific">Desmophyllum pertusum</name>
    <dbReference type="NCBI Taxonomy" id="174260"/>
    <lineage>
        <taxon>Eukaryota</taxon>
        <taxon>Metazoa</taxon>
        <taxon>Cnidaria</taxon>
        <taxon>Anthozoa</taxon>
        <taxon>Hexacorallia</taxon>
        <taxon>Scleractinia</taxon>
        <taxon>Caryophylliina</taxon>
        <taxon>Caryophylliidae</taxon>
        <taxon>Desmophyllum</taxon>
    </lineage>
</organism>
<dbReference type="AlphaFoldDB" id="A0A9W9ZVM2"/>
<feature type="region of interest" description="Disordered" evidence="1">
    <location>
        <begin position="1"/>
        <end position="37"/>
    </location>
</feature>
<sequence>MNSTEGAAATQENPGYLLAPESSSNNSHKPLHHTRSVPQFLYEEKRIRDLQVEEFEGRRSRSHSEPLTREAIKIAQELRKVSDLFNTNYELVSSPTTKREFNSYRKDRSRRVTVAGSGGESLRQELNQVLRAQGDFSTFDPIPLPPEGTPV</sequence>
<protein>
    <submittedName>
        <fullName evidence="2">Uncharacterized protein</fullName>
    </submittedName>
</protein>
<dbReference type="Proteomes" id="UP001163046">
    <property type="component" value="Unassembled WGS sequence"/>
</dbReference>
<dbReference type="EMBL" id="MU825454">
    <property type="protein sequence ID" value="KAJ7388701.1"/>
    <property type="molecule type" value="Genomic_DNA"/>
</dbReference>
<gene>
    <name evidence="2" type="ORF">OS493_036140</name>
</gene>
<evidence type="ECO:0000313" key="2">
    <source>
        <dbReference type="EMBL" id="KAJ7388701.1"/>
    </source>
</evidence>
<reference evidence="2" key="1">
    <citation type="submission" date="2023-01" db="EMBL/GenBank/DDBJ databases">
        <title>Genome assembly of the deep-sea coral Lophelia pertusa.</title>
        <authorList>
            <person name="Herrera S."/>
            <person name="Cordes E."/>
        </authorList>
    </citation>
    <scope>NUCLEOTIDE SEQUENCE</scope>
    <source>
        <strain evidence="2">USNM1676648</strain>
        <tissue evidence="2">Polyp</tissue>
    </source>
</reference>
<feature type="compositionally biased region" description="Polar residues" evidence="1">
    <location>
        <begin position="1"/>
        <end position="13"/>
    </location>
</feature>
<evidence type="ECO:0000256" key="1">
    <source>
        <dbReference type="SAM" id="MobiDB-lite"/>
    </source>
</evidence>
<comment type="caution">
    <text evidence="2">The sequence shown here is derived from an EMBL/GenBank/DDBJ whole genome shotgun (WGS) entry which is preliminary data.</text>
</comment>
<dbReference type="OrthoDB" id="5987844at2759"/>
<evidence type="ECO:0000313" key="3">
    <source>
        <dbReference type="Proteomes" id="UP001163046"/>
    </source>
</evidence>